<accession>A0A0C9TZC7</accession>
<protein>
    <submittedName>
        <fullName evidence="3">Uncharacterized protein</fullName>
    </submittedName>
</protein>
<organism evidence="3 4">
    <name type="scientific">Sphaerobolus stellatus (strain SS14)</name>
    <dbReference type="NCBI Taxonomy" id="990650"/>
    <lineage>
        <taxon>Eukaryota</taxon>
        <taxon>Fungi</taxon>
        <taxon>Dikarya</taxon>
        <taxon>Basidiomycota</taxon>
        <taxon>Agaricomycotina</taxon>
        <taxon>Agaricomycetes</taxon>
        <taxon>Phallomycetidae</taxon>
        <taxon>Geastrales</taxon>
        <taxon>Sphaerobolaceae</taxon>
        <taxon>Sphaerobolus</taxon>
    </lineage>
</organism>
<proteinExistence type="predicted"/>
<feature type="compositionally biased region" description="Polar residues" evidence="2">
    <location>
        <begin position="1"/>
        <end position="33"/>
    </location>
</feature>
<evidence type="ECO:0000256" key="1">
    <source>
        <dbReference type="SAM" id="Coils"/>
    </source>
</evidence>
<keyword evidence="4" id="KW-1185">Reference proteome</keyword>
<sequence length="379" mass="42129">MTSIHQPKSSPTPPHSTNSRVSHGNGNGSTSRLHLSVGTMIGKILKSGDEADSKKPYARSSLSGEDSGREGEGAKSDGVTSLKSDRRRSPLPGSTSQRLIITPRDAAITSDSDHSNGQATAKVTGRFLKRGASDNFWRLDKNTIPEGVEGSLSAVEAWQTDSLGPATWFSARGTKRVRVSPPSQEMGREQFQNVLRKLEEEEERAREIYKTRELLLIEANDHNRKIARLLKAVSARVREYDSVQKELSRVLSIDCSPVPAEIMDAVSADPATTLRHGQGWSAVEDSYERFNRQQNLLTSYLAIIQNNPEDYAIPSLQPSIETATDLWRGLQERRQYIQGQVQKVKPALKRASEHVESVQRDYNETQILVESDYPEVSHI</sequence>
<dbReference type="OrthoDB" id="3260448at2759"/>
<feature type="region of interest" description="Disordered" evidence="2">
    <location>
        <begin position="1"/>
        <end position="120"/>
    </location>
</feature>
<evidence type="ECO:0000313" key="4">
    <source>
        <dbReference type="Proteomes" id="UP000054279"/>
    </source>
</evidence>
<dbReference type="AlphaFoldDB" id="A0A0C9TZC7"/>
<reference evidence="3 4" key="1">
    <citation type="submission" date="2014-06" db="EMBL/GenBank/DDBJ databases">
        <title>Evolutionary Origins and Diversification of the Mycorrhizal Mutualists.</title>
        <authorList>
            <consortium name="DOE Joint Genome Institute"/>
            <consortium name="Mycorrhizal Genomics Consortium"/>
            <person name="Kohler A."/>
            <person name="Kuo A."/>
            <person name="Nagy L.G."/>
            <person name="Floudas D."/>
            <person name="Copeland A."/>
            <person name="Barry K.W."/>
            <person name="Cichocki N."/>
            <person name="Veneault-Fourrey C."/>
            <person name="LaButti K."/>
            <person name="Lindquist E.A."/>
            <person name="Lipzen A."/>
            <person name="Lundell T."/>
            <person name="Morin E."/>
            <person name="Murat C."/>
            <person name="Riley R."/>
            <person name="Ohm R."/>
            <person name="Sun H."/>
            <person name="Tunlid A."/>
            <person name="Henrissat B."/>
            <person name="Grigoriev I.V."/>
            <person name="Hibbett D.S."/>
            <person name="Martin F."/>
        </authorList>
    </citation>
    <scope>NUCLEOTIDE SEQUENCE [LARGE SCALE GENOMIC DNA]</scope>
    <source>
        <strain evidence="3 4">SS14</strain>
    </source>
</reference>
<feature type="coiled-coil region" evidence="1">
    <location>
        <begin position="188"/>
        <end position="218"/>
    </location>
</feature>
<dbReference type="HOGENOM" id="CLU_729920_0_0_1"/>
<feature type="compositionally biased region" description="Basic and acidic residues" evidence="2">
    <location>
        <begin position="66"/>
        <end position="75"/>
    </location>
</feature>
<name>A0A0C9TZC7_SPHS4</name>
<evidence type="ECO:0000256" key="2">
    <source>
        <dbReference type="SAM" id="MobiDB-lite"/>
    </source>
</evidence>
<gene>
    <name evidence="3" type="ORF">M422DRAFT_55172</name>
</gene>
<dbReference type="EMBL" id="KN837344">
    <property type="protein sequence ID" value="KIJ27179.1"/>
    <property type="molecule type" value="Genomic_DNA"/>
</dbReference>
<dbReference type="Proteomes" id="UP000054279">
    <property type="component" value="Unassembled WGS sequence"/>
</dbReference>
<feature type="compositionally biased region" description="Basic and acidic residues" evidence="2">
    <location>
        <begin position="46"/>
        <end position="55"/>
    </location>
</feature>
<keyword evidence="1" id="KW-0175">Coiled coil</keyword>
<evidence type="ECO:0000313" key="3">
    <source>
        <dbReference type="EMBL" id="KIJ27179.1"/>
    </source>
</evidence>